<dbReference type="PANTHER" id="PTHR42748:SF14">
    <property type="entry name" value="SNOAL-LIKE DOMAIN-CONTAINING PROTEIN"/>
    <property type="match status" value="1"/>
</dbReference>
<comment type="similarity">
    <text evidence="1">Belongs to the NmrA-type oxidoreductase family.</text>
</comment>
<dbReference type="OrthoDB" id="300709at2759"/>
<evidence type="ECO:0000313" key="4">
    <source>
        <dbReference type="EMBL" id="EGU86272.1"/>
    </source>
</evidence>
<gene>
    <name evidence="4" type="ORF">FOXB_03207</name>
</gene>
<dbReference type="PaxDb" id="5507-FOXG_17707P0"/>
<organism evidence="4">
    <name type="scientific">Fusarium oxysporum (strain Fo5176)</name>
    <name type="common">Fusarium vascular wilt</name>
    <dbReference type="NCBI Taxonomy" id="660025"/>
    <lineage>
        <taxon>Eukaryota</taxon>
        <taxon>Fungi</taxon>
        <taxon>Dikarya</taxon>
        <taxon>Ascomycota</taxon>
        <taxon>Pezizomycotina</taxon>
        <taxon>Sordariomycetes</taxon>
        <taxon>Hypocreomycetidae</taxon>
        <taxon>Hypocreales</taxon>
        <taxon>Nectriaceae</taxon>
        <taxon>Fusarium</taxon>
        <taxon>Fusarium oxysporum species complex</taxon>
    </lineage>
</organism>
<dbReference type="Pfam" id="PF05368">
    <property type="entry name" value="NmrA"/>
    <property type="match status" value="1"/>
</dbReference>
<dbReference type="AlphaFoldDB" id="F9F9Y2"/>
<dbReference type="EMBL" id="AFQF01001097">
    <property type="protein sequence ID" value="EGU86272.1"/>
    <property type="molecule type" value="Genomic_DNA"/>
</dbReference>
<proteinExistence type="inferred from homology"/>
<dbReference type="STRING" id="660025.F9F9Y2"/>
<feature type="domain" description="NmrA-like" evidence="3">
    <location>
        <begin position="5"/>
        <end position="258"/>
    </location>
</feature>
<dbReference type="Gene3D" id="3.40.50.720">
    <property type="entry name" value="NAD(P)-binding Rossmann-like Domain"/>
    <property type="match status" value="1"/>
</dbReference>
<evidence type="ECO:0000256" key="2">
    <source>
        <dbReference type="ARBA" id="ARBA00022857"/>
    </source>
</evidence>
<evidence type="ECO:0000256" key="1">
    <source>
        <dbReference type="ARBA" id="ARBA00006328"/>
    </source>
</evidence>
<protein>
    <recommendedName>
        <fullName evidence="3">NmrA-like domain-containing protein</fullName>
    </recommendedName>
</protein>
<dbReference type="PANTHER" id="PTHR42748">
    <property type="entry name" value="NITROGEN METABOLITE REPRESSION PROTEIN NMRA FAMILY MEMBER"/>
    <property type="match status" value="1"/>
</dbReference>
<dbReference type="InterPro" id="IPR008030">
    <property type="entry name" value="NmrA-like"/>
</dbReference>
<keyword evidence="2" id="KW-0521">NADP</keyword>
<reference evidence="4" key="1">
    <citation type="journal article" date="2012" name="Mol. Plant Microbe Interact.">
        <title>A highly conserved effector in Fusarium oxysporum is required for full virulence on Arabidopsis.</title>
        <authorList>
            <person name="Thatcher L.F."/>
            <person name="Gardiner D.M."/>
            <person name="Kazan K."/>
            <person name="Manners J."/>
        </authorList>
    </citation>
    <scope>NUCLEOTIDE SEQUENCE [LARGE SCALE GENOMIC DNA]</scope>
    <source>
        <strain evidence="4">Fo5176</strain>
    </source>
</reference>
<dbReference type="InterPro" id="IPR036291">
    <property type="entry name" value="NAD(P)-bd_dom_sf"/>
</dbReference>
<dbReference type="InterPro" id="IPR051164">
    <property type="entry name" value="NmrA-like_oxidored"/>
</dbReference>
<dbReference type="GO" id="GO:0005634">
    <property type="term" value="C:nucleus"/>
    <property type="evidence" value="ECO:0007669"/>
    <property type="project" value="TreeGrafter"/>
</dbReference>
<accession>F9F9Y2</accession>
<evidence type="ECO:0000259" key="3">
    <source>
        <dbReference type="Pfam" id="PF05368"/>
    </source>
</evidence>
<dbReference type="SUPFAM" id="SSF51735">
    <property type="entry name" value="NAD(P)-binding Rossmann-fold domains"/>
    <property type="match status" value="1"/>
</dbReference>
<sequence>MAGLKEIAVIGGTGAQGMPVVQGQNAVIQSGRYLVRVLTRNPKSSRAEKLAALPNVSLIQGTQENQQDLHRVFKGVYGAWVNLDGFTLGEKDELFYGFRAYEIARSEHVQHYVWAHIEYALGNANFDESYHCGHMVSKARVGKFILALGQEPMKTTLFSTGPYMDMLIDGMMTPNIQPDGSFLWINPLPSDVKLPLIALCDVGIYNLWIFDNPSESAGIDLSVVTDNVSFEEIAEAVTEVTGKPASHQSVPFESYAPLAEPYPGAYVNWALGPDAPRDDSIMSWRDNFGAFWRYWGDGITPSRDTEILDRIYPSRIKTVREWMRHVGYDGTRRGSVLKMVEDWAVKMAS</sequence>
<comment type="caution">
    <text evidence="4">The sequence shown here is derived from an EMBL/GenBank/DDBJ whole genome shotgun (WGS) entry which is preliminary data.</text>
</comment>
<name>F9F9Y2_FUSOF</name>
<dbReference type="Gene3D" id="3.90.25.10">
    <property type="entry name" value="UDP-galactose 4-epimerase, domain 1"/>
    <property type="match status" value="1"/>
</dbReference>